<reference evidence="2 3" key="1">
    <citation type="journal article" date="2010" name="PLoS ONE">
        <title>The glycobiome of the rumen bacterium Butyrivibrio proteoclasticus B316(T) highlights adaptation to a polysaccharide-rich environment.</title>
        <authorList>
            <person name="Kelly W.J."/>
            <person name="Leahy S.C."/>
            <person name="Altermann E."/>
            <person name="Yeoman C.J."/>
            <person name="Dunne J.C."/>
            <person name="Kong Z."/>
            <person name="Pacheco D.M."/>
            <person name="Li D."/>
            <person name="Noel S.J."/>
            <person name="Moon C.D."/>
            <person name="Cookson A.L."/>
            <person name="Attwood G.T."/>
        </authorList>
    </citation>
    <scope>NUCLEOTIDE SEQUENCE [LARGE SCALE GENOMIC DNA]</scope>
    <source>
        <strain evidence="3">ATCC 51982 / DSM 14932 / B316</strain>
    </source>
</reference>
<dbReference type="EMBL" id="CP001810">
    <property type="protein sequence ID" value="ADL35293.1"/>
    <property type="molecule type" value="Genomic_DNA"/>
</dbReference>
<dbReference type="GO" id="GO:0016747">
    <property type="term" value="F:acyltransferase activity, transferring groups other than amino-acyl groups"/>
    <property type="evidence" value="ECO:0007669"/>
    <property type="project" value="InterPro"/>
</dbReference>
<dbReference type="STRING" id="515622.bpr_I2560"/>
<keyword evidence="2" id="KW-0808">Transferase</keyword>
<dbReference type="eggNOG" id="COG1670">
    <property type="taxonomic scope" value="Bacteria"/>
</dbReference>
<dbReference type="CDD" id="cd04301">
    <property type="entry name" value="NAT_SF"/>
    <property type="match status" value="1"/>
</dbReference>
<gene>
    <name evidence="2" type="ordered locus">bpr_I2560</name>
</gene>
<evidence type="ECO:0000259" key="1">
    <source>
        <dbReference type="PROSITE" id="PS51186"/>
    </source>
</evidence>
<dbReference type="Gene3D" id="3.40.630.30">
    <property type="match status" value="1"/>
</dbReference>
<organism evidence="2 3">
    <name type="scientific">Butyrivibrio proteoclasticus (strain ATCC 51982 / DSM 14932 / B316)</name>
    <name type="common">Clostridium proteoclasticum</name>
    <dbReference type="NCBI Taxonomy" id="515622"/>
    <lineage>
        <taxon>Bacteria</taxon>
        <taxon>Bacillati</taxon>
        <taxon>Bacillota</taxon>
        <taxon>Clostridia</taxon>
        <taxon>Lachnospirales</taxon>
        <taxon>Lachnospiraceae</taxon>
        <taxon>Butyrivibrio</taxon>
    </lineage>
</organism>
<dbReference type="InterPro" id="IPR000182">
    <property type="entry name" value="GNAT_dom"/>
</dbReference>
<feature type="domain" description="N-acetyltransferase" evidence="1">
    <location>
        <begin position="1"/>
        <end position="158"/>
    </location>
</feature>
<dbReference type="AlphaFoldDB" id="E0RX82"/>
<accession>E0RX82</accession>
<protein>
    <submittedName>
        <fullName evidence="2">Acetyltransferase GNAT family</fullName>
    </submittedName>
</protein>
<evidence type="ECO:0000313" key="2">
    <source>
        <dbReference type="EMBL" id="ADL35293.1"/>
    </source>
</evidence>
<dbReference type="Pfam" id="PF13302">
    <property type="entry name" value="Acetyltransf_3"/>
    <property type="match status" value="1"/>
</dbReference>
<dbReference type="RefSeq" id="WP_013281946.1">
    <property type="nucleotide sequence ID" value="NC_014387.1"/>
</dbReference>
<dbReference type="HOGENOM" id="CLU_013985_29_0_9"/>
<keyword evidence="3" id="KW-1185">Reference proteome</keyword>
<dbReference type="PROSITE" id="PS51186">
    <property type="entry name" value="GNAT"/>
    <property type="match status" value="1"/>
</dbReference>
<dbReference type="KEGG" id="bpb:bpr_I2560"/>
<name>E0RX82_BUTPB</name>
<dbReference type="Proteomes" id="UP000001299">
    <property type="component" value="Chromosome 1"/>
</dbReference>
<proteinExistence type="predicted"/>
<dbReference type="SUPFAM" id="SSF55729">
    <property type="entry name" value="Acyl-CoA N-acyltransferases (Nat)"/>
    <property type="match status" value="1"/>
</dbReference>
<dbReference type="InterPro" id="IPR016181">
    <property type="entry name" value="Acyl_CoA_acyltransferase"/>
</dbReference>
<sequence length="158" mass="18038">MQLRRATMDDALDVLSWRNDETTRMNSFTQDEISKESHLKWFKKKLDDDNCLMYILEDKNVKAGSIRVDITDDVGEISYMIAPGERGKGLGKGIIELLETMPEIVGNDNRKQIRCLVGFVNKDNIASAKCFKSNKYTELNAGDIKCYIKIMTDIDSME</sequence>
<evidence type="ECO:0000313" key="3">
    <source>
        <dbReference type="Proteomes" id="UP000001299"/>
    </source>
</evidence>